<evidence type="ECO:0000313" key="3">
    <source>
        <dbReference type="Proteomes" id="UP000016933"/>
    </source>
</evidence>
<feature type="compositionally biased region" description="Basic and acidic residues" evidence="1">
    <location>
        <begin position="10"/>
        <end position="33"/>
    </location>
</feature>
<name>M2XLD0_DOTSN</name>
<accession>M2XLD0</accession>
<keyword evidence="3" id="KW-1185">Reference proteome</keyword>
<feature type="compositionally biased region" description="Low complexity" evidence="1">
    <location>
        <begin position="34"/>
        <end position="46"/>
    </location>
</feature>
<dbReference type="EMBL" id="KB446540">
    <property type="protein sequence ID" value="EME43262.1"/>
    <property type="molecule type" value="Genomic_DNA"/>
</dbReference>
<feature type="region of interest" description="Disordered" evidence="1">
    <location>
        <begin position="1"/>
        <end position="61"/>
    </location>
</feature>
<dbReference type="Proteomes" id="UP000016933">
    <property type="component" value="Unassembled WGS sequence"/>
</dbReference>
<proteinExistence type="predicted"/>
<sequence>MQAQAAERSAIIKDARASEFREQRKVKGKDMSKKSPAAASPYAAAARVHTNPRPQDQSAPL</sequence>
<protein>
    <submittedName>
        <fullName evidence="2">Uncharacterized protein</fullName>
    </submittedName>
</protein>
<evidence type="ECO:0000313" key="2">
    <source>
        <dbReference type="EMBL" id="EME43262.1"/>
    </source>
</evidence>
<dbReference type="HOGENOM" id="CLU_2922612_0_0_1"/>
<feature type="compositionally biased region" description="Polar residues" evidence="1">
    <location>
        <begin position="52"/>
        <end position="61"/>
    </location>
</feature>
<reference evidence="3" key="1">
    <citation type="journal article" date="2012" name="PLoS Genet.">
        <title>The genomes of the fungal plant pathogens Cladosporium fulvum and Dothistroma septosporum reveal adaptation to different hosts and lifestyles but also signatures of common ancestry.</title>
        <authorList>
            <person name="de Wit P.J.G.M."/>
            <person name="van der Burgt A."/>
            <person name="Oekmen B."/>
            <person name="Stergiopoulos I."/>
            <person name="Abd-Elsalam K.A."/>
            <person name="Aerts A.L."/>
            <person name="Bahkali A.H."/>
            <person name="Beenen H.G."/>
            <person name="Chettri P."/>
            <person name="Cox M.P."/>
            <person name="Datema E."/>
            <person name="de Vries R.P."/>
            <person name="Dhillon B."/>
            <person name="Ganley A.R."/>
            <person name="Griffiths S.A."/>
            <person name="Guo Y."/>
            <person name="Hamelin R.C."/>
            <person name="Henrissat B."/>
            <person name="Kabir M.S."/>
            <person name="Jashni M.K."/>
            <person name="Kema G."/>
            <person name="Klaubauf S."/>
            <person name="Lapidus A."/>
            <person name="Levasseur A."/>
            <person name="Lindquist E."/>
            <person name="Mehrabi R."/>
            <person name="Ohm R.A."/>
            <person name="Owen T.J."/>
            <person name="Salamov A."/>
            <person name="Schwelm A."/>
            <person name="Schijlen E."/>
            <person name="Sun H."/>
            <person name="van den Burg H.A."/>
            <person name="van Ham R.C.H.J."/>
            <person name="Zhang S."/>
            <person name="Goodwin S.B."/>
            <person name="Grigoriev I.V."/>
            <person name="Collemare J."/>
            <person name="Bradshaw R.E."/>
        </authorList>
    </citation>
    <scope>NUCLEOTIDE SEQUENCE [LARGE SCALE GENOMIC DNA]</scope>
    <source>
        <strain evidence="3">NZE10 / CBS 128990</strain>
    </source>
</reference>
<organism evidence="2 3">
    <name type="scientific">Dothistroma septosporum (strain NZE10 / CBS 128990)</name>
    <name type="common">Red band needle blight fungus</name>
    <name type="synonym">Mycosphaerella pini</name>
    <dbReference type="NCBI Taxonomy" id="675120"/>
    <lineage>
        <taxon>Eukaryota</taxon>
        <taxon>Fungi</taxon>
        <taxon>Dikarya</taxon>
        <taxon>Ascomycota</taxon>
        <taxon>Pezizomycotina</taxon>
        <taxon>Dothideomycetes</taxon>
        <taxon>Dothideomycetidae</taxon>
        <taxon>Mycosphaerellales</taxon>
        <taxon>Mycosphaerellaceae</taxon>
        <taxon>Dothistroma</taxon>
    </lineage>
</organism>
<dbReference type="AlphaFoldDB" id="M2XLD0"/>
<evidence type="ECO:0000256" key="1">
    <source>
        <dbReference type="SAM" id="MobiDB-lite"/>
    </source>
</evidence>
<reference evidence="2 3" key="2">
    <citation type="journal article" date="2012" name="PLoS Pathog.">
        <title>Diverse lifestyles and strategies of plant pathogenesis encoded in the genomes of eighteen Dothideomycetes fungi.</title>
        <authorList>
            <person name="Ohm R.A."/>
            <person name="Feau N."/>
            <person name="Henrissat B."/>
            <person name="Schoch C.L."/>
            <person name="Horwitz B.A."/>
            <person name="Barry K.W."/>
            <person name="Condon B.J."/>
            <person name="Copeland A.C."/>
            <person name="Dhillon B."/>
            <person name="Glaser F."/>
            <person name="Hesse C.N."/>
            <person name="Kosti I."/>
            <person name="LaButti K."/>
            <person name="Lindquist E.A."/>
            <person name="Lucas S."/>
            <person name="Salamov A.A."/>
            <person name="Bradshaw R.E."/>
            <person name="Ciuffetti L."/>
            <person name="Hamelin R.C."/>
            <person name="Kema G.H.J."/>
            <person name="Lawrence C."/>
            <person name="Scott J.A."/>
            <person name="Spatafora J.W."/>
            <person name="Turgeon B.G."/>
            <person name="de Wit P.J.G.M."/>
            <person name="Zhong S."/>
            <person name="Goodwin S.B."/>
            <person name="Grigoriev I.V."/>
        </authorList>
    </citation>
    <scope>NUCLEOTIDE SEQUENCE [LARGE SCALE GENOMIC DNA]</scope>
    <source>
        <strain evidence="3">NZE10 / CBS 128990</strain>
    </source>
</reference>
<gene>
    <name evidence="2" type="ORF">DOTSEDRAFT_45238</name>
</gene>